<dbReference type="GeneID" id="33559554"/>
<dbReference type="InterPro" id="IPR005545">
    <property type="entry name" value="YCII"/>
</dbReference>
<dbReference type="InParanoid" id="A0A1Y1USQ5"/>
<organism evidence="2 3">
    <name type="scientific">Kockovaella imperatae</name>
    <dbReference type="NCBI Taxonomy" id="4999"/>
    <lineage>
        <taxon>Eukaryota</taxon>
        <taxon>Fungi</taxon>
        <taxon>Dikarya</taxon>
        <taxon>Basidiomycota</taxon>
        <taxon>Agaricomycotina</taxon>
        <taxon>Tremellomycetes</taxon>
        <taxon>Tremellales</taxon>
        <taxon>Cuniculitremaceae</taxon>
        <taxon>Kockovaella</taxon>
    </lineage>
</organism>
<dbReference type="RefSeq" id="XP_021874720.1">
    <property type="nucleotide sequence ID" value="XM_022017745.1"/>
</dbReference>
<dbReference type="SUPFAM" id="SSF54909">
    <property type="entry name" value="Dimeric alpha+beta barrel"/>
    <property type="match status" value="1"/>
</dbReference>
<dbReference type="Gene3D" id="3.30.70.1060">
    <property type="entry name" value="Dimeric alpha+beta barrel"/>
    <property type="match status" value="1"/>
</dbReference>
<comment type="caution">
    <text evidence="2">The sequence shown here is derived from an EMBL/GenBank/DDBJ whole genome shotgun (WGS) entry which is preliminary data.</text>
</comment>
<dbReference type="EMBL" id="NBSH01000001">
    <property type="protein sequence ID" value="ORX41041.1"/>
    <property type="molecule type" value="Genomic_DNA"/>
</dbReference>
<sequence length="106" mass="12303">MPRFLCYCPDYPDALELRLSVRARHLEDSDRDKEAGRQTDGSAFLAIPGSEAASRTVPEGQPNLTGSFMIYNLETIDQVWDRIRKDAYWENNVWDREKLTVWPLRA</sequence>
<accession>A0A1Y1USQ5</accession>
<dbReference type="AlphaFoldDB" id="A0A1Y1USQ5"/>
<dbReference type="InterPro" id="IPR051807">
    <property type="entry name" value="Sec-metab_biosynth-assoc"/>
</dbReference>
<name>A0A1Y1USQ5_9TREE</name>
<evidence type="ECO:0000313" key="3">
    <source>
        <dbReference type="Proteomes" id="UP000193218"/>
    </source>
</evidence>
<dbReference type="PANTHER" id="PTHR33606:SF3">
    <property type="entry name" value="PROTEIN YCII"/>
    <property type="match status" value="1"/>
</dbReference>
<evidence type="ECO:0000313" key="2">
    <source>
        <dbReference type="EMBL" id="ORX41041.1"/>
    </source>
</evidence>
<dbReference type="PANTHER" id="PTHR33606">
    <property type="entry name" value="PROTEIN YCII"/>
    <property type="match status" value="1"/>
</dbReference>
<dbReference type="Pfam" id="PF03795">
    <property type="entry name" value="YCII"/>
    <property type="match status" value="1"/>
</dbReference>
<gene>
    <name evidence="2" type="ORF">BD324DRAFT_647938</name>
</gene>
<keyword evidence="3" id="KW-1185">Reference proteome</keyword>
<reference evidence="2 3" key="1">
    <citation type="submission" date="2017-03" db="EMBL/GenBank/DDBJ databases">
        <title>Widespread Adenine N6-methylation of Active Genes in Fungi.</title>
        <authorList>
            <consortium name="DOE Joint Genome Institute"/>
            <person name="Mondo S.J."/>
            <person name="Dannebaum R.O."/>
            <person name="Kuo R.C."/>
            <person name="Louie K.B."/>
            <person name="Bewick A.J."/>
            <person name="Labutti K."/>
            <person name="Haridas S."/>
            <person name="Kuo A."/>
            <person name="Salamov A."/>
            <person name="Ahrendt S.R."/>
            <person name="Lau R."/>
            <person name="Bowen B.P."/>
            <person name="Lipzen A."/>
            <person name="Sullivan W."/>
            <person name="Andreopoulos W.B."/>
            <person name="Clum A."/>
            <person name="Lindquist E."/>
            <person name="Daum C."/>
            <person name="Northen T.R."/>
            <person name="Ramamoorthy G."/>
            <person name="Schmitz R.J."/>
            <person name="Gryganskyi A."/>
            <person name="Culley D."/>
            <person name="Magnuson J."/>
            <person name="James T.Y."/>
            <person name="O'Malley M.A."/>
            <person name="Stajich J.E."/>
            <person name="Spatafora J.W."/>
            <person name="Visel A."/>
            <person name="Grigoriev I.V."/>
        </authorList>
    </citation>
    <scope>NUCLEOTIDE SEQUENCE [LARGE SCALE GENOMIC DNA]</scope>
    <source>
        <strain evidence="2 3">NRRL Y-17943</strain>
    </source>
</reference>
<feature type="domain" description="YCII-related" evidence="1">
    <location>
        <begin position="3"/>
        <end position="102"/>
    </location>
</feature>
<evidence type="ECO:0000259" key="1">
    <source>
        <dbReference type="Pfam" id="PF03795"/>
    </source>
</evidence>
<proteinExistence type="predicted"/>
<dbReference type="Proteomes" id="UP000193218">
    <property type="component" value="Unassembled WGS sequence"/>
</dbReference>
<dbReference type="OrthoDB" id="5519740at2759"/>
<protein>
    <recommendedName>
        <fullName evidence="1">YCII-related domain-containing protein</fullName>
    </recommendedName>
</protein>
<dbReference type="InterPro" id="IPR011008">
    <property type="entry name" value="Dimeric_a/b-barrel"/>
</dbReference>